<evidence type="ECO:0000313" key="2">
    <source>
        <dbReference type="EMBL" id="KAF6490040.1"/>
    </source>
</evidence>
<feature type="region of interest" description="Disordered" evidence="1">
    <location>
        <begin position="1"/>
        <end position="34"/>
    </location>
</feature>
<dbReference type="OrthoDB" id="9837931at2759"/>
<dbReference type="AlphaFoldDB" id="A0A7J8J0N5"/>
<reference evidence="2 3" key="1">
    <citation type="journal article" date="2020" name="Nature">
        <title>Six reference-quality genomes reveal evolution of bat adaptations.</title>
        <authorList>
            <person name="Jebb D."/>
            <person name="Huang Z."/>
            <person name="Pippel M."/>
            <person name="Hughes G.M."/>
            <person name="Lavrichenko K."/>
            <person name="Devanna P."/>
            <person name="Winkler S."/>
            <person name="Jermiin L.S."/>
            <person name="Skirmuntt E.C."/>
            <person name="Katzourakis A."/>
            <person name="Burkitt-Gray L."/>
            <person name="Ray D.A."/>
            <person name="Sullivan K.A.M."/>
            <person name="Roscito J.G."/>
            <person name="Kirilenko B.M."/>
            <person name="Davalos L.M."/>
            <person name="Corthals A.P."/>
            <person name="Power M.L."/>
            <person name="Jones G."/>
            <person name="Ransome R.D."/>
            <person name="Dechmann D.K.N."/>
            <person name="Locatelli A.G."/>
            <person name="Puechmaille S.J."/>
            <person name="Fedrigo O."/>
            <person name="Jarvis E.D."/>
            <person name="Hiller M."/>
            <person name="Vernes S.C."/>
            <person name="Myers E.W."/>
            <person name="Teeling E.C."/>
        </authorList>
    </citation>
    <scope>NUCLEOTIDE SEQUENCE [LARGE SCALE GENOMIC DNA]</scope>
    <source>
        <strain evidence="2">MMolMol1</strain>
        <tissue evidence="2">Muscle</tissue>
    </source>
</reference>
<feature type="compositionally biased region" description="Low complexity" evidence="1">
    <location>
        <begin position="19"/>
        <end position="32"/>
    </location>
</feature>
<sequence length="139" mass="15041">MESTHTRNKEKKGSRLSQAATSLSGSSKASLSRSEEFLARISTELTDEALFIAGYHMSPVPTKEKQTQEQGTQLSKHELVTKTQGTDTCSDKNCTCTKAYLLPSPHDKELEYGSEPSRVPAFKTSKWGGALPSSLTSGG</sequence>
<dbReference type="Proteomes" id="UP000550707">
    <property type="component" value="Unassembled WGS sequence"/>
</dbReference>
<dbReference type="FunCoup" id="A0A7J8J0N5">
    <property type="interactions" value="20"/>
</dbReference>
<feature type="region of interest" description="Disordered" evidence="1">
    <location>
        <begin position="107"/>
        <end position="139"/>
    </location>
</feature>
<protein>
    <submittedName>
        <fullName evidence="2">Uncharacterized protein</fullName>
    </submittedName>
</protein>
<proteinExistence type="predicted"/>
<accession>A0A7J8J0N5</accession>
<keyword evidence="3" id="KW-1185">Reference proteome</keyword>
<evidence type="ECO:0000256" key="1">
    <source>
        <dbReference type="SAM" id="MobiDB-lite"/>
    </source>
</evidence>
<name>A0A7J8J0N5_MOLMO</name>
<dbReference type="InParanoid" id="A0A7J8J0N5"/>
<organism evidence="2 3">
    <name type="scientific">Molossus molossus</name>
    <name type="common">Pallas' mastiff bat</name>
    <name type="synonym">Vespertilio molossus</name>
    <dbReference type="NCBI Taxonomy" id="27622"/>
    <lineage>
        <taxon>Eukaryota</taxon>
        <taxon>Metazoa</taxon>
        <taxon>Chordata</taxon>
        <taxon>Craniata</taxon>
        <taxon>Vertebrata</taxon>
        <taxon>Euteleostomi</taxon>
        <taxon>Mammalia</taxon>
        <taxon>Eutheria</taxon>
        <taxon>Laurasiatheria</taxon>
        <taxon>Chiroptera</taxon>
        <taxon>Yangochiroptera</taxon>
        <taxon>Molossidae</taxon>
        <taxon>Molossus</taxon>
    </lineage>
</organism>
<feature type="compositionally biased region" description="Basic and acidic residues" evidence="1">
    <location>
        <begin position="1"/>
        <end position="13"/>
    </location>
</feature>
<evidence type="ECO:0000313" key="3">
    <source>
        <dbReference type="Proteomes" id="UP000550707"/>
    </source>
</evidence>
<dbReference type="EMBL" id="JACASF010000003">
    <property type="protein sequence ID" value="KAF6490040.1"/>
    <property type="molecule type" value="Genomic_DNA"/>
</dbReference>
<comment type="caution">
    <text evidence="2">The sequence shown here is derived from an EMBL/GenBank/DDBJ whole genome shotgun (WGS) entry which is preliminary data.</text>
</comment>
<gene>
    <name evidence="2" type="ORF">HJG59_010409</name>
</gene>